<dbReference type="GO" id="GO:0016491">
    <property type="term" value="F:oxidoreductase activity"/>
    <property type="evidence" value="ECO:0007669"/>
    <property type="project" value="UniProtKB-KW"/>
</dbReference>
<evidence type="ECO:0000313" key="4">
    <source>
        <dbReference type="Proteomes" id="UP000029380"/>
    </source>
</evidence>
<dbReference type="InterPro" id="IPR020843">
    <property type="entry name" value="ER"/>
</dbReference>
<reference evidence="3 4" key="1">
    <citation type="submission" date="2014-08" db="EMBL/GenBank/DDBJ databases">
        <title>Genome sequence of Tetragenococcus muriaticus.</title>
        <authorList>
            <person name="Chuea-nongthon C."/>
            <person name="Rodtong S."/>
            <person name="Yongsawatdigul J."/>
            <person name="Steele J.L."/>
            <person name="Liu X.-y."/>
            <person name="Speers J."/>
            <person name="Glasner J.D."/>
            <person name="Neeno-Eckwall E.C."/>
        </authorList>
    </citation>
    <scope>NUCLEOTIDE SEQUENCE [LARGE SCALE GENOMIC DNA]</scope>
    <source>
        <strain evidence="3 4">PMC-11-5</strain>
    </source>
</reference>
<dbReference type="Gene3D" id="3.40.50.720">
    <property type="entry name" value="NAD(P)-binding Rossmann-like Domain"/>
    <property type="match status" value="1"/>
</dbReference>
<dbReference type="GO" id="GO:0016746">
    <property type="term" value="F:acyltransferase activity"/>
    <property type="evidence" value="ECO:0007669"/>
    <property type="project" value="UniProtKB-KW"/>
</dbReference>
<comment type="caution">
    <text evidence="3">The sequence shown here is derived from an EMBL/GenBank/DDBJ whole genome shotgun (WGS) entry which is preliminary data.</text>
</comment>
<dbReference type="EC" id="2.3.1.-" evidence="3"/>
<sequence length="295" mass="32088">MKAIQVVDYGGPEVAKVRTAEAPSRNTGEVVVRVVASSINPVDIKHMTPNTIQKISQFPVVLGWDVTGVVMEADPNSEFKTGDRVIAMHPQGSWQQILTIAENELVKLPDAIDFVSGASMPLASVTALQALEKLQLKQGETLLVTGATGSVGGYAVQIAKQKGVPVAGLVRNDTQKEVVKQWSVDDVYTSEEKIPVFDAVFDTAGFLNQTEFIYQDGKLITVSDDDISHEIKQHTSFAEHNHVSISQNDLQHTIQLTLDEKLQTRTTAVYSINEIQAALKHASQSGNNGKIIVVF</sequence>
<dbReference type="Pfam" id="PF13602">
    <property type="entry name" value="ADH_zinc_N_2"/>
    <property type="match status" value="1"/>
</dbReference>
<dbReference type="OrthoDB" id="9792162at2"/>
<keyword evidence="1" id="KW-0521">NADP</keyword>
<evidence type="ECO:0000256" key="1">
    <source>
        <dbReference type="ARBA" id="ARBA00022857"/>
    </source>
</evidence>
<dbReference type="PANTHER" id="PTHR44154">
    <property type="entry name" value="QUINONE OXIDOREDUCTASE"/>
    <property type="match status" value="1"/>
</dbReference>
<dbReference type="Pfam" id="PF08240">
    <property type="entry name" value="ADH_N"/>
    <property type="match status" value="1"/>
</dbReference>
<dbReference type="InterPro" id="IPR011032">
    <property type="entry name" value="GroES-like_sf"/>
</dbReference>
<gene>
    <name evidence="3" type="ORF">TMUPMC115_1101</name>
</gene>
<name>A0A091C7H8_9ENTE</name>
<feature type="domain" description="Enoyl reductase (ER)" evidence="2">
    <location>
        <begin position="10"/>
        <end position="293"/>
    </location>
</feature>
<keyword evidence="3" id="KW-0560">Oxidoreductase</keyword>
<dbReference type="CDD" id="cd05289">
    <property type="entry name" value="MDR_like_2"/>
    <property type="match status" value="1"/>
</dbReference>
<keyword evidence="3" id="KW-0808">Transferase</keyword>
<dbReference type="InterPro" id="IPR013154">
    <property type="entry name" value="ADH-like_N"/>
</dbReference>
<dbReference type="EMBL" id="JPVU01000112">
    <property type="protein sequence ID" value="KFN92072.1"/>
    <property type="molecule type" value="Genomic_DNA"/>
</dbReference>
<dbReference type="RefSeq" id="WP_038022918.1">
    <property type="nucleotide sequence ID" value="NZ_JPVU01000112.1"/>
</dbReference>
<dbReference type="Gene3D" id="3.90.180.10">
    <property type="entry name" value="Medium-chain alcohol dehydrogenases, catalytic domain"/>
    <property type="match status" value="1"/>
</dbReference>
<organism evidence="3 4">
    <name type="scientific">Tetragenococcus muriaticus PMC-11-5</name>
    <dbReference type="NCBI Taxonomy" id="1302649"/>
    <lineage>
        <taxon>Bacteria</taxon>
        <taxon>Bacillati</taxon>
        <taxon>Bacillota</taxon>
        <taxon>Bacilli</taxon>
        <taxon>Lactobacillales</taxon>
        <taxon>Enterococcaceae</taxon>
        <taxon>Tetragenococcus</taxon>
    </lineage>
</organism>
<accession>A0A091C7H8</accession>
<dbReference type="Proteomes" id="UP000029380">
    <property type="component" value="Unassembled WGS sequence"/>
</dbReference>
<keyword evidence="3" id="KW-0012">Acyltransferase</keyword>
<proteinExistence type="predicted"/>
<dbReference type="InterPro" id="IPR036291">
    <property type="entry name" value="NAD(P)-bd_dom_sf"/>
</dbReference>
<dbReference type="PANTHER" id="PTHR44154:SF1">
    <property type="entry name" value="QUINONE OXIDOREDUCTASE"/>
    <property type="match status" value="1"/>
</dbReference>
<dbReference type="PATRIC" id="fig|1302649.3.peg.1102"/>
<dbReference type="InterPro" id="IPR051603">
    <property type="entry name" value="Zinc-ADH_QOR/CCCR"/>
</dbReference>
<dbReference type="AlphaFoldDB" id="A0A091C7H8"/>
<dbReference type="SUPFAM" id="SSF51735">
    <property type="entry name" value="NAD(P)-binding Rossmann-fold domains"/>
    <property type="match status" value="1"/>
</dbReference>
<protein>
    <submittedName>
        <fullName evidence="3">Putative oxidoreductase</fullName>
        <ecNumber evidence="3">1.-.-.-</ecNumber>
        <ecNumber evidence="3">2.3.1.-</ecNumber>
    </submittedName>
</protein>
<dbReference type="EC" id="1.-.-.-" evidence="3"/>
<evidence type="ECO:0000259" key="2">
    <source>
        <dbReference type="SMART" id="SM00829"/>
    </source>
</evidence>
<evidence type="ECO:0000313" key="3">
    <source>
        <dbReference type="EMBL" id="KFN92072.1"/>
    </source>
</evidence>
<dbReference type="SUPFAM" id="SSF50129">
    <property type="entry name" value="GroES-like"/>
    <property type="match status" value="1"/>
</dbReference>
<dbReference type="SMART" id="SM00829">
    <property type="entry name" value="PKS_ER"/>
    <property type="match status" value="1"/>
</dbReference>